<reference evidence="2" key="2">
    <citation type="submission" date="2020-09" db="EMBL/GenBank/DDBJ databases">
        <authorList>
            <person name="Kikuchi T."/>
        </authorList>
    </citation>
    <scope>NUCLEOTIDE SEQUENCE</scope>
    <source>
        <strain evidence="2">Ka4C1</strain>
    </source>
</reference>
<protein>
    <submittedName>
        <fullName evidence="2">(pine wood nematode) hypothetical protein</fullName>
    </submittedName>
</protein>
<evidence type="ECO:0000313" key="4">
    <source>
        <dbReference type="Proteomes" id="UP000659654"/>
    </source>
</evidence>
<name>A0A1I7RNQ5_BURXY</name>
<feature type="region of interest" description="Disordered" evidence="1">
    <location>
        <begin position="1"/>
        <end position="81"/>
    </location>
</feature>
<sequence>MSAEAPIRNPAPHRGFNSKAREVLLDGPSPSSRFGLERTGSDEEFRRKLAGMRLNRTDSEATNDSQKSSSSTQSCGQMNDFTDLDEFPKKTILSHKLLSEVGKARSVGDLVKHKKTAVKTFQQLNIMKLPSVDSDLGDKRSLGRSDSFGSLDEDSERRNQYEMK</sequence>
<reference evidence="5" key="1">
    <citation type="submission" date="2016-11" db="UniProtKB">
        <authorList>
            <consortium name="WormBaseParasite"/>
        </authorList>
    </citation>
    <scope>IDENTIFICATION</scope>
</reference>
<proteinExistence type="predicted"/>
<feature type="compositionally biased region" description="Basic and acidic residues" evidence="1">
    <location>
        <begin position="35"/>
        <end position="47"/>
    </location>
</feature>
<feature type="region of interest" description="Disordered" evidence="1">
    <location>
        <begin position="129"/>
        <end position="164"/>
    </location>
</feature>
<evidence type="ECO:0000313" key="5">
    <source>
        <dbReference type="WBParaSite" id="BXY_0234200.1"/>
    </source>
</evidence>
<evidence type="ECO:0000256" key="1">
    <source>
        <dbReference type="SAM" id="MobiDB-lite"/>
    </source>
</evidence>
<dbReference type="Proteomes" id="UP000582659">
    <property type="component" value="Unassembled WGS sequence"/>
</dbReference>
<feature type="compositionally biased region" description="Basic and acidic residues" evidence="1">
    <location>
        <begin position="155"/>
        <end position="164"/>
    </location>
</feature>
<keyword evidence="4" id="KW-1185">Reference proteome</keyword>
<dbReference type="OrthoDB" id="5803277at2759"/>
<feature type="compositionally biased region" description="Low complexity" evidence="1">
    <location>
        <begin position="65"/>
        <end position="74"/>
    </location>
</feature>
<organism evidence="3 5">
    <name type="scientific">Bursaphelenchus xylophilus</name>
    <name type="common">Pinewood nematode worm</name>
    <name type="synonym">Aphelenchoides xylophilus</name>
    <dbReference type="NCBI Taxonomy" id="6326"/>
    <lineage>
        <taxon>Eukaryota</taxon>
        <taxon>Metazoa</taxon>
        <taxon>Ecdysozoa</taxon>
        <taxon>Nematoda</taxon>
        <taxon>Chromadorea</taxon>
        <taxon>Rhabditida</taxon>
        <taxon>Tylenchina</taxon>
        <taxon>Tylenchomorpha</taxon>
        <taxon>Aphelenchoidea</taxon>
        <taxon>Aphelenchoididae</taxon>
        <taxon>Bursaphelenchus</taxon>
    </lineage>
</organism>
<dbReference type="AlphaFoldDB" id="A0A1I7RNQ5"/>
<accession>A0A1I7RNQ5</accession>
<dbReference type="Proteomes" id="UP000659654">
    <property type="component" value="Unassembled WGS sequence"/>
</dbReference>
<dbReference type="WBParaSite" id="BXY_0234200.1">
    <property type="protein sequence ID" value="BXY_0234200.1"/>
    <property type="gene ID" value="BXY_0234200"/>
</dbReference>
<evidence type="ECO:0000313" key="2">
    <source>
        <dbReference type="EMBL" id="CAD5232178.1"/>
    </source>
</evidence>
<dbReference type="Proteomes" id="UP000095284">
    <property type="component" value="Unplaced"/>
</dbReference>
<dbReference type="EMBL" id="CAJFDI010000005">
    <property type="protein sequence ID" value="CAD5232178.1"/>
    <property type="molecule type" value="Genomic_DNA"/>
</dbReference>
<dbReference type="eggNOG" id="ENOG502SXM5">
    <property type="taxonomic scope" value="Eukaryota"/>
</dbReference>
<dbReference type="EMBL" id="CAJFCV020000005">
    <property type="protein sequence ID" value="CAG9124222.1"/>
    <property type="molecule type" value="Genomic_DNA"/>
</dbReference>
<gene>
    <name evidence="2" type="ORF">BXYJ_LOCUS12269</name>
</gene>
<evidence type="ECO:0000313" key="3">
    <source>
        <dbReference type="Proteomes" id="UP000095284"/>
    </source>
</evidence>